<proteinExistence type="inferred from homology"/>
<comment type="similarity">
    <text evidence="1 7">Belongs to the UPF0758 family.</text>
</comment>
<keyword evidence="4" id="KW-0378">Hydrolase</keyword>
<dbReference type="EMBL" id="CP003256">
    <property type="protein sequence ID" value="AGA59996.1"/>
    <property type="molecule type" value="Genomic_DNA"/>
</dbReference>
<dbReference type="CDD" id="cd08071">
    <property type="entry name" value="MPN_DUF2466"/>
    <property type="match status" value="1"/>
</dbReference>
<dbReference type="PANTHER" id="PTHR30471">
    <property type="entry name" value="DNA REPAIR PROTEIN RADC"/>
    <property type="match status" value="1"/>
</dbReference>
<protein>
    <submittedName>
        <fullName evidence="9">DNA repair protein</fullName>
    </submittedName>
</protein>
<dbReference type="KEGG" id="tco:Theco_3992"/>
<dbReference type="Gene3D" id="3.40.140.10">
    <property type="entry name" value="Cytidine Deaminase, domain 2"/>
    <property type="match status" value="1"/>
</dbReference>
<evidence type="ECO:0000259" key="8">
    <source>
        <dbReference type="PROSITE" id="PS50249"/>
    </source>
</evidence>
<dbReference type="Pfam" id="PF04002">
    <property type="entry name" value="RadC"/>
    <property type="match status" value="1"/>
</dbReference>
<sequence>MSVSELNAIAVNEAKGTYYRWGGVGCLSDKELLLLVLEPLIRNRSLSNLAEELLQKDWPYLASLSEFELSVMFGLNERQSFHLMAVFELARRVNRRLSDNVKIRSPEDVKSLLWDLQHLDREHFVCIFLNTKNKVIGRETISVGTLNAALVHPREVFKAAIRRGAASVVFAHNHPSGDPCPSPEDIAITRRLFEVGELVGIEVMDHVIIGNPGYSSMKELGYMPEKSQEKGGYTQE</sequence>
<dbReference type="SUPFAM" id="SSF102712">
    <property type="entry name" value="JAB1/MPN domain"/>
    <property type="match status" value="1"/>
</dbReference>
<dbReference type="PANTHER" id="PTHR30471:SF3">
    <property type="entry name" value="UPF0758 PROTEIN YEES-RELATED"/>
    <property type="match status" value="1"/>
</dbReference>
<evidence type="ECO:0000313" key="9">
    <source>
        <dbReference type="EMBL" id="AGA59996.1"/>
    </source>
</evidence>
<dbReference type="GO" id="GO:0046872">
    <property type="term" value="F:metal ion binding"/>
    <property type="evidence" value="ECO:0007669"/>
    <property type="project" value="UniProtKB-KW"/>
</dbReference>
<dbReference type="Proteomes" id="UP000010795">
    <property type="component" value="Plasmid pTHECO01"/>
</dbReference>
<dbReference type="NCBIfam" id="TIGR00608">
    <property type="entry name" value="radc"/>
    <property type="match status" value="1"/>
</dbReference>
<dbReference type="InterPro" id="IPR001405">
    <property type="entry name" value="UPF0758"/>
</dbReference>
<evidence type="ECO:0000256" key="6">
    <source>
        <dbReference type="ARBA" id="ARBA00023049"/>
    </source>
</evidence>
<evidence type="ECO:0000256" key="4">
    <source>
        <dbReference type="ARBA" id="ARBA00022801"/>
    </source>
</evidence>
<evidence type="ECO:0000256" key="2">
    <source>
        <dbReference type="ARBA" id="ARBA00022670"/>
    </source>
</evidence>
<reference evidence="10" key="1">
    <citation type="submission" date="2012-01" db="EMBL/GenBank/DDBJ databases">
        <title>Complete sequence of plasmid of Thermobacillus composti KWC4.</title>
        <authorList>
            <person name="Lucas S."/>
            <person name="Han J."/>
            <person name="Lapidus A."/>
            <person name="Cheng J.-F."/>
            <person name="Goodwin L."/>
            <person name="Pitluck S."/>
            <person name="Peters L."/>
            <person name="Ovchinnikova G."/>
            <person name="Teshima H."/>
            <person name="Detter J.C."/>
            <person name="Han C."/>
            <person name="Tapia R."/>
            <person name="Land M."/>
            <person name="Hauser L."/>
            <person name="Kyrpides N."/>
            <person name="Ivanova N."/>
            <person name="Pagani I."/>
            <person name="Anderson I."/>
            <person name="Woyke T."/>
        </authorList>
    </citation>
    <scope>NUCLEOTIDE SEQUENCE [LARGE SCALE GENOMIC DNA]</scope>
    <source>
        <strain evidence="10">DSM 18247 / JCM 13945 / KWC4</strain>
        <plasmid evidence="10">Plasmid pTHECO01</plasmid>
    </source>
</reference>
<evidence type="ECO:0000256" key="7">
    <source>
        <dbReference type="RuleBase" id="RU003797"/>
    </source>
</evidence>
<dbReference type="NCBIfam" id="NF000642">
    <property type="entry name" value="PRK00024.1"/>
    <property type="match status" value="1"/>
</dbReference>
<feature type="domain" description="MPN" evidence="8">
    <location>
        <begin position="101"/>
        <end position="223"/>
    </location>
</feature>
<evidence type="ECO:0000256" key="3">
    <source>
        <dbReference type="ARBA" id="ARBA00022723"/>
    </source>
</evidence>
<evidence type="ECO:0000256" key="5">
    <source>
        <dbReference type="ARBA" id="ARBA00022833"/>
    </source>
</evidence>
<dbReference type="InterPro" id="IPR025657">
    <property type="entry name" value="RadC_JAB"/>
</dbReference>
<dbReference type="InterPro" id="IPR037518">
    <property type="entry name" value="MPN"/>
</dbReference>
<dbReference type="PROSITE" id="PS01302">
    <property type="entry name" value="UPF0758"/>
    <property type="match status" value="1"/>
</dbReference>
<dbReference type="OrthoDB" id="9804482at2"/>
<keyword evidence="2" id="KW-0645">Protease</keyword>
<dbReference type="AlphaFoldDB" id="L0EJP0"/>
<dbReference type="GO" id="GO:0008237">
    <property type="term" value="F:metallopeptidase activity"/>
    <property type="evidence" value="ECO:0007669"/>
    <property type="project" value="UniProtKB-KW"/>
</dbReference>
<organism evidence="9 10">
    <name type="scientific">Thermobacillus composti (strain DSM 18247 / JCM 13945 / KWC4)</name>
    <dbReference type="NCBI Taxonomy" id="717605"/>
    <lineage>
        <taxon>Bacteria</taxon>
        <taxon>Bacillati</taxon>
        <taxon>Bacillota</taxon>
        <taxon>Bacilli</taxon>
        <taxon>Bacillales</taxon>
        <taxon>Paenibacillaceae</taxon>
        <taxon>Thermobacillus</taxon>
    </lineage>
</organism>
<geneLocation type="plasmid" evidence="9 10">
    <name>pTHECO01</name>
</geneLocation>
<keyword evidence="10" id="KW-1185">Reference proteome</keyword>
<name>L0EJP0_THECK</name>
<evidence type="ECO:0000256" key="1">
    <source>
        <dbReference type="ARBA" id="ARBA00010243"/>
    </source>
</evidence>
<keyword evidence="9" id="KW-0614">Plasmid</keyword>
<dbReference type="PROSITE" id="PS50249">
    <property type="entry name" value="MPN"/>
    <property type="match status" value="1"/>
</dbReference>
<dbReference type="GO" id="GO:0006508">
    <property type="term" value="P:proteolysis"/>
    <property type="evidence" value="ECO:0007669"/>
    <property type="project" value="UniProtKB-KW"/>
</dbReference>
<dbReference type="eggNOG" id="COG2003">
    <property type="taxonomic scope" value="Bacteria"/>
</dbReference>
<keyword evidence="6" id="KW-0482">Metalloprotease</keyword>
<dbReference type="InterPro" id="IPR020891">
    <property type="entry name" value="UPF0758_CS"/>
</dbReference>
<keyword evidence="3" id="KW-0479">Metal-binding</keyword>
<keyword evidence="5" id="KW-0862">Zinc</keyword>
<dbReference type="RefSeq" id="WP_015256710.1">
    <property type="nucleotide sequence ID" value="NC_019898.1"/>
</dbReference>
<dbReference type="HOGENOM" id="CLU_073529_0_2_9"/>
<evidence type="ECO:0000313" key="10">
    <source>
        <dbReference type="Proteomes" id="UP000010795"/>
    </source>
</evidence>
<gene>
    <name evidence="9" type="ordered locus">Theco_3992</name>
</gene>
<accession>L0EJP0</accession>